<dbReference type="AlphaFoldDB" id="A0A2A9CQR0"/>
<accession>A0A2A9CQR0</accession>
<protein>
    <submittedName>
        <fullName evidence="2">Putative NBD/HSP70 family sugar kinase</fullName>
    </submittedName>
</protein>
<dbReference type="Proteomes" id="UP000226079">
    <property type="component" value="Unassembled WGS sequence"/>
</dbReference>
<dbReference type="InterPro" id="IPR036388">
    <property type="entry name" value="WH-like_DNA-bd_sf"/>
</dbReference>
<sequence>MSVAGTTEDVRRTNLAAILGILYRDGPASRAVLSKRTGRNRSTIASLVSDLVSLGLVSEHEPATMGQVGRPSPVVAVRPEVTAIAVNPEIDMLTIGLVGLDGNVRRVIRHEYDRIPSASEAVTITASVLAGMQVELDGLLVAGIGVAVPGQVRTGDGLVRNAPHLNWHDDPFAEPLSAATGYPVLVANDAALGALAEHEFGAGREHDNVIYVNGGASGIGAGVITGRTLLGGASGYAGELGHVRVSDAPVVDSAGIRGTLEAEVTRAELQKALGLPRAEPGQLEERLLADHSPAVAEVVGRQLTHLGTALGAAVNLFNPEVIALGGFLAALHSYDPQALRRSIASAALAPSLEGVQITPAALGSDLLMVGAAGLAFGPLLSDPSCAAN</sequence>
<keyword evidence="3" id="KW-1185">Reference proteome</keyword>
<evidence type="ECO:0000313" key="3">
    <source>
        <dbReference type="Proteomes" id="UP000226079"/>
    </source>
</evidence>
<keyword evidence="2" id="KW-0808">Transferase</keyword>
<comment type="similarity">
    <text evidence="1">Belongs to the ROK (NagC/XylR) family.</text>
</comment>
<dbReference type="PANTHER" id="PTHR18964:SF149">
    <property type="entry name" value="BIFUNCTIONAL UDP-N-ACETYLGLUCOSAMINE 2-EPIMERASE_N-ACETYLMANNOSAMINE KINASE"/>
    <property type="match status" value="1"/>
</dbReference>
<reference evidence="2 3" key="1">
    <citation type="submission" date="2017-10" db="EMBL/GenBank/DDBJ databases">
        <title>Sequencing the genomes of 1000 actinobacteria strains.</title>
        <authorList>
            <person name="Klenk H.-P."/>
        </authorList>
    </citation>
    <scope>NUCLEOTIDE SEQUENCE [LARGE SCALE GENOMIC DNA]</scope>
    <source>
        <strain evidence="2 3">DSM 15597</strain>
    </source>
</reference>
<dbReference type="Gene3D" id="1.10.10.10">
    <property type="entry name" value="Winged helix-like DNA-binding domain superfamily/Winged helix DNA-binding domain"/>
    <property type="match status" value="1"/>
</dbReference>
<dbReference type="PANTHER" id="PTHR18964">
    <property type="entry name" value="ROK (REPRESSOR, ORF, KINASE) FAMILY"/>
    <property type="match status" value="1"/>
</dbReference>
<keyword evidence="2" id="KW-0418">Kinase</keyword>
<dbReference type="Gene3D" id="3.30.420.40">
    <property type="match status" value="2"/>
</dbReference>
<dbReference type="InterPro" id="IPR043129">
    <property type="entry name" value="ATPase_NBD"/>
</dbReference>
<dbReference type="SUPFAM" id="SSF46785">
    <property type="entry name" value="Winged helix' DNA-binding domain"/>
    <property type="match status" value="1"/>
</dbReference>
<dbReference type="GO" id="GO:0016301">
    <property type="term" value="F:kinase activity"/>
    <property type="evidence" value="ECO:0007669"/>
    <property type="project" value="UniProtKB-KW"/>
</dbReference>
<organism evidence="2 3">
    <name type="scientific">Propionicimonas paludicola</name>
    <dbReference type="NCBI Taxonomy" id="185243"/>
    <lineage>
        <taxon>Bacteria</taxon>
        <taxon>Bacillati</taxon>
        <taxon>Actinomycetota</taxon>
        <taxon>Actinomycetes</taxon>
        <taxon>Propionibacteriales</taxon>
        <taxon>Nocardioidaceae</taxon>
        <taxon>Propionicimonas</taxon>
    </lineage>
</organism>
<evidence type="ECO:0000256" key="1">
    <source>
        <dbReference type="ARBA" id="ARBA00006479"/>
    </source>
</evidence>
<dbReference type="RefSeq" id="WP_211283251.1">
    <property type="nucleotide sequence ID" value="NZ_PDJC01000001.1"/>
</dbReference>
<gene>
    <name evidence="2" type="ORF">ATK74_0400</name>
</gene>
<name>A0A2A9CQR0_9ACTN</name>
<dbReference type="InterPro" id="IPR036390">
    <property type="entry name" value="WH_DNA-bd_sf"/>
</dbReference>
<proteinExistence type="inferred from homology"/>
<dbReference type="SUPFAM" id="SSF53067">
    <property type="entry name" value="Actin-like ATPase domain"/>
    <property type="match status" value="1"/>
</dbReference>
<dbReference type="Pfam" id="PF00480">
    <property type="entry name" value="ROK"/>
    <property type="match status" value="1"/>
</dbReference>
<evidence type="ECO:0000313" key="2">
    <source>
        <dbReference type="EMBL" id="PFG15879.1"/>
    </source>
</evidence>
<dbReference type="InterPro" id="IPR000600">
    <property type="entry name" value="ROK"/>
</dbReference>
<comment type="caution">
    <text evidence="2">The sequence shown here is derived from an EMBL/GenBank/DDBJ whole genome shotgun (WGS) entry which is preliminary data.</text>
</comment>
<dbReference type="EMBL" id="PDJC01000001">
    <property type="protein sequence ID" value="PFG15879.1"/>
    <property type="molecule type" value="Genomic_DNA"/>
</dbReference>